<accession>A0A106QCN4</accession>
<sequence>MEAILKLNDWGTRAVLSRYGLTASRRLGKGTFCAVYEDGPDQVFKLTADSIQLESVRDYLVGVHFPRLLANEGCVGEQFKGDRSLFLFKSERLKRTREADVATRKLARQVLKAVDECWSSEEATSKSNRLRGTFAAKQSMRSAVALEQLVEKKDLPESVREAFEDIQRMVMNYNDLALDFHGANLMVRGTDELVFNDIIVDGALLYGDRF</sequence>
<dbReference type="RefSeq" id="WP_060192064.1">
    <property type="nucleotide sequence ID" value="NZ_LPHD01000049.1"/>
</dbReference>
<comment type="caution">
    <text evidence="1">The sequence shown here is derived from an EMBL/GenBank/DDBJ whole genome shotgun (WGS) entry which is preliminary data.</text>
</comment>
<evidence type="ECO:0000313" key="2">
    <source>
        <dbReference type="Proteomes" id="UP000060630"/>
    </source>
</evidence>
<evidence type="ECO:0008006" key="3">
    <source>
        <dbReference type="Google" id="ProtNLM"/>
    </source>
</evidence>
<reference evidence="1 2" key="1">
    <citation type="submission" date="2015-11" db="EMBL/GenBank/DDBJ databases">
        <title>Expanding the genomic diversity of Burkholderia species for the development of highly accurate diagnostics.</title>
        <authorList>
            <person name="Sahl J."/>
            <person name="Keim P."/>
            <person name="Wagner D."/>
        </authorList>
    </citation>
    <scope>NUCLEOTIDE SEQUENCE [LARGE SCALE GENOMIC DNA]</scope>
    <source>
        <strain evidence="1 2">MSMB2087WGS</strain>
    </source>
</reference>
<dbReference type="AlphaFoldDB" id="A0A106QCN4"/>
<organism evidence="1 2">
    <name type="scientific">Burkholderia ubonensis</name>
    <dbReference type="NCBI Taxonomy" id="101571"/>
    <lineage>
        <taxon>Bacteria</taxon>
        <taxon>Pseudomonadati</taxon>
        <taxon>Pseudomonadota</taxon>
        <taxon>Betaproteobacteria</taxon>
        <taxon>Burkholderiales</taxon>
        <taxon>Burkholderiaceae</taxon>
        <taxon>Burkholderia</taxon>
        <taxon>Burkholderia cepacia complex</taxon>
    </lineage>
</organism>
<proteinExistence type="predicted"/>
<name>A0A106QCN4_9BURK</name>
<gene>
    <name evidence="1" type="ORF">WL29_20960</name>
</gene>
<dbReference type="Proteomes" id="UP000060630">
    <property type="component" value="Unassembled WGS sequence"/>
</dbReference>
<protein>
    <recommendedName>
        <fullName evidence="3">Aminoglycoside phosphotransferase domain-containing protein</fullName>
    </recommendedName>
</protein>
<dbReference type="EMBL" id="LPHD01000049">
    <property type="protein sequence ID" value="KWA83838.1"/>
    <property type="molecule type" value="Genomic_DNA"/>
</dbReference>
<evidence type="ECO:0000313" key="1">
    <source>
        <dbReference type="EMBL" id="KWA83838.1"/>
    </source>
</evidence>